<name>A0A540WRU4_9BACT</name>
<feature type="region of interest" description="Disordered" evidence="1">
    <location>
        <begin position="1"/>
        <end position="20"/>
    </location>
</feature>
<dbReference type="InterPro" id="IPR027417">
    <property type="entry name" value="P-loop_NTPase"/>
</dbReference>
<dbReference type="Pfam" id="PF07693">
    <property type="entry name" value="KAP_NTPase"/>
    <property type="match status" value="1"/>
</dbReference>
<comment type="caution">
    <text evidence="3">The sequence shown here is derived from an EMBL/GenBank/DDBJ whole genome shotgun (WGS) entry which is preliminary data.</text>
</comment>
<evidence type="ECO:0000259" key="2">
    <source>
        <dbReference type="Pfam" id="PF07693"/>
    </source>
</evidence>
<organism evidence="3 4">
    <name type="scientific">Myxococcus llanfairpwllgwyngyllgogerychwyrndrobwllllantysiliogogogochensis</name>
    <dbReference type="NCBI Taxonomy" id="2590453"/>
    <lineage>
        <taxon>Bacteria</taxon>
        <taxon>Pseudomonadati</taxon>
        <taxon>Myxococcota</taxon>
        <taxon>Myxococcia</taxon>
        <taxon>Myxococcales</taxon>
        <taxon>Cystobacterineae</taxon>
        <taxon>Myxococcaceae</taxon>
        <taxon>Myxococcus</taxon>
    </lineage>
</organism>
<dbReference type="SUPFAM" id="SSF52540">
    <property type="entry name" value="P-loop containing nucleoside triphosphate hydrolases"/>
    <property type="match status" value="1"/>
</dbReference>
<reference evidence="3 4" key="1">
    <citation type="submission" date="2019-06" db="EMBL/GenBank/DDBJ databases">
        <authorList>
            <person name="Livingstone P."/>
            <person name="Whitworth D."/>
        </authorList>
    </citation>
    <scope>NUCLEOTIDE SEQUENCE [LARGE SCALE GENOMIC DNA]</scope>
    <source>
        <strain evidence="3 4">AM401</strain>
    </source>
</reference>
<sequence length="708" mass="79229">MRLMSERPSPPRHFSDDPIESESEDLLARTQFARQVVQVLSRVQSEQSSSVLALMGPWGSGKSSVLRVVTKQLQAPKSPWTVVHFNPWEFSGVQTLAFAFFDEIAKVLYDFENQTAFETFQSYASKLLSFGGAVTDSPLMEWIGINPGKLAESAAKLLAPQRSVTELRARLETALRERARPTLVVLDDVDRLMPSELLMVFKLIRLLGRLPNICYLLAYDEATLLSVLQETELARGNAERALAYLEKIVQVRLDLPIVHQRQARTMIDESLRALAPPRMSAEATDRVKRLFDSQVLRRLTEPRSIKRFFAQLRSYLPLVTGEVDFADFIGATYLRTYHPLVVRGLYHLKEELFEHTYSATATPDAATFLVGHRLCEPRESVEVGRVLAHLFPQVIGLDTSIVERHAAATRRIASRECFDRYFYFGIPPEAFSDEKLRTHASNLGTPRNADAMAAIKEHLDADFDLTISRLLQHADGLSSGNCARLLALVSARIQSMPPHRMKKGAQRYLLGASLLAKLDRESARTLLADLAPADDRDYLLYSAWHHHAQRATPGALASEQGEPTGLEEVINPALCAYAPQRLARLLAVPLEVADGSMGVLFCWSELGGREDVQRWLEENIATPSSAWTLPDLLAICVPADTSRQNRDNETSRLLLSSLRDILPESLRSALDDIVTDLTSTKGPVFLRNELLGDEPERIVWAAFSLNQL</sequence>
<proteinExistence type="predicted"/>
<feature type="domain" description="KAP NTPase" evidence="2">
    <location>
        <begin position="29"/>
        <end position="315"/>
    </location>
</feature>
<evidence type="ECO:0000313" key="3">
    <source>
        <dbReference type="EMBL" id="TQF11713.1"/>
    </source>
</evidence>
<gene>
    <name evidence="3" type="ORF">FJV41_32890</name>
</gene>
<dbReference type="EMBL" id="VIFM01000174">
    <property type="protein sequence ID" value="TQF11713.1"/>
    <property type="molecule type" value="Genomic_DNA"/>
</dbReference>
<dbReference type="Proteomes" id="UP000315369">
    <property type="component" value="Unassembled WGS sequence"/>
</dbReference>
<accession>A0A540WRU4</accession>
<evidence type="ECO:0000256" key="1">
    <source>
        <dbReference type="SAM" id="MobiDB-lite"/>
    </source>
</evidence>
<dbReference type="PANTHER" id="PTHR22674:SF6">
    <property type="entry name" value="NTPASE KAP FAMILY P-LOOP DOMAIN-CONTAINING PROTEIN 1"/>
    <property type="match status" value="1"/>
</dbReference>
<dbReference type="AlphaFoldDB" id="A0A540WRU4"/>
<evidence type="ECO:0000313" key="4">
    <source>
        <dbReference type="Proteomes" id="UP000315369"/>
    </source>
</evidence>
<dbReference type="InterPro" id="IPR052754">
    <property type="entry name" value="NTPase_KAP_P-loop"/>
</dbReference>
<dbReference type="PANTHER" id="PTHR22674">
    <property type="entry name" value="NTPASE, KAP FAMILY P-LOOP DOMAIN-CONTAINING 1"/>
    <property type="match status" value="1"/>
</dbReference>
<dbReference type="Gene3D" id="3.40.50.300">
    <property type="entry name" value="P-loop containing nucleotide triphosphate hydrolases"/>
    <property type="match status" value="1"/>
</dbReference>
<dbReference type="OrthoDB" id="9806479at2"/>
<keyword evidence="4" id="KW-1185">Reference proteome</keyword>
<protein>
    <submittedName>
        <fullName evidence="3">AAA family ATPase</fullName>
    </submittedName>
</protein>
<dbReference type="InterPro" id="IPR011646">
    <property type="entry name" value="KAP_P-loop"/>
</dbReference>